<evidence type="ECO:0000259" key="1">
    <source>
        <dbReference type="Pfam" id="PF08268"/>
    </source>
</evidence>
<protein>
    <recommendedName>
        <fullName evidence="1">F-box associated beta-propeller type 3 domain-containing protein</fullName>
    </recommendedName>
</protein>
<gene>
    <name evidence="2" type="ORF">MTR67_037588</name>
</gene>
<evidence type="ECO:0000313" key="3">
    <source>
        <dbReference type="Proteomes" id="UP001234989"/>
    </source>
</evidence>
<feature type="domain" description="F-box associated beta-propeller type 3" evidence="1">
    <location>
        <begin position="54"/>
        <end position="257"/>
    </location>
</feature>
<accession>A0AAF0UE65</accession>
<dbReference type="EMBL" id="CP133620">
    <property type="protein sequence ID" value="WMV44203.1"/>
    <property type="molecule type" value="Genomic_DNA"/>
</dbReference>
<sequence>MFSQRSFAELNFAESKTEFLIQAASSARHMKTKLLEIGKDLECESCDLGINQLGQVRSSCDGFLLINNPGDDKELQVINPTTKICITIPKCPSGCHHKDYGCSSTIGFDSWTKQFKVVHVVTDSYGFEIFNLNGANDESHWKRIPGPWADADDVSERPFNPLNFRWKNPVSINGRILHWYVDSSEYIISMQVNEMKFSRTNLPEELIQRGRYELVELGGFLSIVYYDSDTRMDVWNLEGECWYKKHSIMAKSINYISPNNVKSSSKYETSMPDIGRLVLVDGLCPKNVKSSSKYEISMPDIGKLVPVAGVRNGEVLILKHKNSNLYVYDMNTRVMKKVSINMKNIGNFVSYKDSLFTF</sequence>
<dbReference type="Proteomes" id="UP001234989">
    <property type="component" value="Chromosome 9"/>
</dbReference>
<dbReference type="PANTHER" id="PTHR31111">
    <property type="entry name" value="BNAA05G37150D PROTEIN-RELATED"/>
    <property type="match status" value="1"/>
</dbReference>
<reference evidence="2" key="1">
    <citation type="submission" date="2023-08" db="EMBL/GenBank/DDBJ databases">
        <title>A de novo genome assembly of Solanum verrucosum Schlechtendal, a Mexican diploid species geographically isolated from the other diploid A-genome species in potato relatives.</title>
        <authorList>
            <person name="Hosaka K."/>
        </authorList>
    </citation>
    <scope>NUCLEOTIDE SEQUENCE</scope>
    <source>
        <tissue evidence="2">Young leaves</tissue>
    </source>
</reference>
<dbReference type="PANTHER" id="PTHR31111:SF139">
    <property type="entry name" value="F-BOX ASSOCIATED DOMAIN-CONTAINING PROTEIN"/>
    <property type="match status" value="1"/>
</dbReference>
<proteinExistence type="predicted"/>
<organism evidence="2 3">
    <name type="scientific">Solanum verrucosum</name>
    <dbReference type="NCBI Taxonomy" id="315347"/>
    <lineage>
        <taxon>Eukaryota</taxon>
        <taxon>Viridiplantae</taxon>
        <taxon>Streptophyta</taxon>
        <taxon>Embryophyta</taxon>
        <taxon>Tracheophyta</taxon>
        <taxon>Spermatophyta</taxon>
        <taxon>Magnoliopsida</taxon>
        <taxon>eudicotyledons</taxon>
        <taxon>Gunneridae</taxon>
        <taxon>Pentapetalae</taxon>
        <taxon>asterids</taxon>
        <taxon>lamiids</taxon>
        <taxon>Solanales</taxon>
        <taxon>Solanaceae</taxon>
        <taxon>Solanoideae</taxon>
        <taxon>Solaneae</taxon>
        <taxon>Solanum</taxon>
    </lineage>
</organism>
<keyword evidence="3" id="KW-1185">Reference proteome</keyword>
<name>A0AAF0UE65_SOLVR</name>
<dbReference type="NCBIfam" id="TIGR01640">
    <property type="entry name" value="F_box_assoc_1"/>
    <property type="match status" value="1"/>
</dbReference>
<dbReference type="AlphaFoldDB" id="A0AAF0UE65"/>
<evidence type="ECO:0000313" key="2">
    <source>
        <dbReference type="EMBL" id="WMV44203.1"/>
    </source>
</evidence>
<dbReference type="InterPro" id="IPR017451">
    <property type="entry name" value="F-box-assoc_interact_dom"/>
</dbReference>
<dbReference type="InterPro" id="IPR013187">
    <property type="entry name" value="F-box-assoc_dom_typ3"/>
</dbReference>
<dbReference type="Pfam" id="PF08268">
    <property type="entry name" value="FBA_3"/>
    <property type="match status" value="1"/>
</dbReference>